<sequence length="119" mass="13873">MCQEKVNDDVKNIDELMYRQLKFILGQFDQSICDKTKTQELILTTHEPIYTHEPDADDLRAIIYYVQDVIICPNGTKEVSEKLVQKDDRAVEKDEWEQIGQFQQKSQLEQPPPSATQKS</sequence>
<name>A0ABR2HV72_9EUKA</name>
<evidence type="ECO:0000313" key="1">
    <source>
        <dbReference type="EMBL" id="KAK8853569.1"/>
    </source>
</evidence>
<evidence type="ECO:0000313" key="2">
    <source>
        <dbReference type="Proteomes" id="UP001470230"/>
    </source>
</evidence>
<protein>
    <submittedName>
        <fullName evidence="1">Uncharacterized protein</fullName>
    </submittedName>
</protein>
<gene>
    <name evidence="1" type="ORF">M9Y10_017130</name>
</gene>
<proteinExistence type="predicted"/>
<reference evidence="1 2" key="1">
    <citation type="submission" date="2024-04" db="EMBL/GenBank/DDBJ databases">
        <title>Tritrichomonas musculus Genome.</title>
        <authorList>
            <person name="Alves-Ferreira E."/>
            <person name="Grigg M."/>
            <person name="Lorenzi H."/>
            <person name="Galac M."/>
        </authorList>
    </citation>
    <scope>NUCLEOTIDE SEQUENCE [LARGE SCALE GENOMIC DNA]</scope>
    <source>
        <strain evidence="1 2">EAF2021</strain>
    </source>
</reference>
<dbReference type="EMBL" id="JAPFFF010000022">
    <property type="protein sequence ID" value="KAK8853569.1"/>
    <property type="molecule type" value="Genomic_DNA"/>
</dbReference>
<organism evidence="1 2">
    <name type="scientific">Tritrichomonas musculus</name>
    <dbReference type="NCBI Taxonomy" id="1915356"/>
    <lineage>
        <taxon>Eukaryota</taxon>
        <taxon>Metamonada</taxon>
        <taxon>Parabasalia</taxon>
        <taxon>Tritrichomonadida</taxon>
        <taxon>Tritrichomonadidae</taxon>
        <taxon>Tritrichomonas</taxon>
    </lineage>
</organism>
<dbReference type="Proteomes" id="UP001470230">
    <property type="component" value="Unassembled WGS sequence"/>
</dbReference>
<accession>A0ABR2HV72</accession>
<comment type="caution">
    <text evidence="1">The sequence shown here is derived from an EMBL/GenBank/DDBJ whole genome shotgun (WGS) entry which is preliminary data.</text>
</comment>
<keyword evidence="2" id="KW-1185">Reference proteome</keyword>